<dbReference type="AlphaFoldDB" id="A0A811LCR3"/>
<dbReference type="Proteomes" id="UP000783686">
    <property type="component" value="Unassembled WGS sequence"/>
</dbReference>
<evidence type="ECO:0000313" key="5">
    <source>
        <dbReference type="EMBL" id="CAD5225039.1"/>
    </source>
</evidence>
<dbReference type="OrthoDB" id="417678at2759"/>
<sequence>MSAEPIEVDPAVSELETGSAPTEAPAPTENKPEEAAPAEAPASESAPASAPAPSAAPTPSADSNAAKKDDEPVQNALQSIPTRQYLDQTVVPILLLALGALAKERPADPIEFVANYLLKEKNRFAGGRPAPEQPSNN</sequence>
<keyword evidence="6" id="KW-1185">Reference proteome</keyword>
<dbReference type="Gene3D" id="1.20.890.10">
    <property type="entry name" value="cAMP-dependent protein kinase regulatory subunit, dimerization-anchoring domain"/>
    <property type="match status" value="1"/>
</dbReference>
<evidence type="ECO:0000256" key="4">
    <source>
        <dbReference type="SAM" id="MobiDB-lite"/>
    </source>
</evidence>
<comment type="caution">
    <text evidence="5">The sequence shown here is derived from an EMBL/GenBank/DDBJ whole genome shotgun (WGS) entry which is preliminary data.</text>
</comment>
<accession>A0A811LCR3</accession>
<keyword evidence="3" id="KW-0539">Nucleus</keyword>
<comment type="similarity">
    <text evidence="2">Belongs to the dpy-30 family.</text>
</comment>
<name>A0A811LCR3_9BILA</name>
<reference evidence="5" key="1">
    <citation type="submission" date="2020-09" db="EMBL/GenBank/DDBJ databases">
        <authorList>
            <person name="Kikuchi T."/>
        </authorList>
    </citation>
    <scope>NUCLEOTIDE SEQUENCE</scope>
    <source>
        <strain evidence="5">SH1</strain>
    </source>
</reference>
<dbReference type="Pfam" id="PF05186">
    <property type="entry name" value="Dpy-30"/>
    <property type="match status" value="1"/>
</dbReference>
<evidence type="ECO:0000313" key="6">
    <source>
        <dbReference type="Proteomes" id="UP000614601"/>
    </source>
</evidence>
<dbReference type="EMBL" id="CAJFDH010000005">
    <property type="protein sequence ID" value="CAD5225039.1"/>
    <property type="molecule type" value="Genomic_DNA"/>
</dbReference>
<evidence type="ECO:0008006" key="7">
    <source>
        <dbReference type="Google" id="ProtNLM"/>
    </source>
</evidence>
<dbReference type="CDD" id="cd22965">
    <property type="entry name" value="DD_DPY30_SDC1"/>
    <property type="match status" value="1"/>
</dbReference>
<comment type="subcellular location">
    <subcellularLocation>
        <location evidence="1">Nucleus</location>
    </subcellularLocation>
</comment>
<evidence type="ECO:0000256" key="3">
    <source>
        <dbReference type="ARBA" id="ARBA00023242"/>
    </source>
</evidence>
<dbReference type="InterPro" id="IPR007858">
    <property type="entry name" value="Dpy-30_motif"/>
</dbReference>
<dbReference type="EMBL" id="CAJFCW020000005">
    <property type="protein sequence ID" value="CAG9120409.1"/>
    <property type="molecule type" value="Genomic_DNA"/>
</dbReference>
<dbReference type="InterPro" id="IPR049629">
    <property type="entry name" value="DPY30_SDC1_DD"/>
</dbReference>
<feature type="compositionally biased region" description="Polar residues" evidence="4">
    <location>
        <begin position="75"/>
        <end position="84"/>
    </location>
</feature>
<dbReference type="GO" id="GO:0005634">
    <property type="term" value="C:nucleus"/>
    <property type="evidence" value="ECO:0007669"/>
    <property type="project" value="UniProtKB-SubCell"/>
</dbReference>
<dbReference type="FunFam" id="1.20.890.10:FF:000003">
    <property type="entry name" value="protein dpy-30 homolog"/>
    <property type="match status" value="1"/>
</dbReference>
<organism evidence="5 6">
    <name type="scientific">Bursaphelenchus okinawaensis</name>
    <dbReference type="NCBI Taxonomy" id="465554"/>
    <lineage>
        <taxon>Eukaryota</taxon>
        <taxon>Metazoa</taxon>
        <taxon>Ecdysozoa</taxon>
        <taxon>Nematoda</taxon>
        <taxon>Chromadorea</taxon>
        <taxon>Rhabditida</taxon>
        <taxon>Tylenchina</taxon>
        <taxon>Tylenchomorpha</taxon>
        <taxon>Aphelenchoidea</taxon>
        <taxon>Aphelenchoididae</taxon>
        <taxon>Bursaphelenchus</taxon>
    </lineage>
</organism>
<feature type="region of interest" description="Disordered" evidence="4">
    <location>
        <begin position="1"/>
        <end position="84"/>
    </location>
</feature>
<evidence type="ECO:0000256" key="1">
    <source>
        <dbReference type="ARBA" id="ARBA00004123"/>
    </source>
</evidence>
<gene>
    <name evidence="5" type="ORF">BOKJ2_LOCUS11379</name>
</gene>
<protein>
    <recommendedName>
        <fullName evidence="7">Dosage compensation protein dpy-30</fullName>
    </recommendedName>
</protein>
<proteinExistence type="inferred from homology"/>
<feature type="compositionally biased region" description="Low complexity" evidence="4">
    <location>
        <begin position="19"/>
        <end position="64"/>
    </location>
</feature>
<evidence type="ECO:0000256" key="2">
    <source>
        <dbReference type="ARBA" id="ARBA00010849"/>
    </source>
</evidence>
<dbReference type="Proteomes" id="UP000614601">
    <property type="component" value="Unassembled WGS sequence"/>
</dbReference>